<dbReference type="Proteomes" id="UP000009215">
    <property type="component" value="Chromosome"/>
</dbReference>
<sequence>MGGFLKRCFEKEKLKHIKLISEVIKTISEIIKLIMDLI</sequence>
<evidence type="ECO:0000313" key="2">
    <source>
        <dbReference type="Proteomes" id="UP000009215"/>
    </source>
</evidence>
<organism evidence="1 2">
    <name type="scientific">Streptococcus dysgalactiae subsp. equisimilis AC-2713</name>
    <dbReference type="NCBI Taxonomy" id="759913"/>
    <lineage>
        <taxon>Bacteria</taxon>
        <taxon>Bacillati</taxon>
        <taxon>Bacillota</taxon>
        <taxon>Bacilli</taxon>
        <taxon>Lactobacillales</taxon>
        <taxon>Streptococcaceae</taxon>
        <taxon>Streptococcus</taxon>
    </lineage>
</organism>
<dbReference type="EMBL" id="HE858529">
    <property type="protein sequence ID" value="CCI62702.1"/>
    <property type="molecule type" value="Genomic_DNA"/>
</dbReference>
<dbReference type="AlphaFoldDB" id="A0AB33R7M9"/>
<proteinExistence type="predicted"/>
<reference evidence="1 2" key="1">
    <citation type="submission" date="2012-05" db="EMBL/GenBank/DDBJ databases">
        <title>Complete genome sequence of a Streptococcus dysgalactiae subsp. equisimilis strain possessing Lancefield's group A antigen.</title>
        <authorList>
            <person name="Luetticken R."/>
            <person name="Bruellhoff K."/>
            <person name="Van der Linden M."/>
            <person name="Peltroche-Llacsahuanga H."/>
            <person name="Blom J."/>
            <person name="Weber-Lehmann J."/>
            <person name="Ferretti J.J."/>
            <person name="McShan W.M."/>
        </authorList>
    </citation>
    <scope>NUCLEOTIDE SEQUENCE [LARGE SCALE GENOMIC DNA]</scope>
    <source>
        <strain evidence="1 2">AC-2713</strain>
    </source>
</reference>
<accession>A0AB33R7M9</accession>
<evidence type="ECO:0000313" key="1">
    <source>
        <dbReference type="EMBL" id="CCI62702.1"/>
    </source>
</evidence>
<name>A0AB33R7M9_STREQ</name>
<gene>
    <name evidence="1" type="ORF">SDSE_1208</name>
</gene>
<dbReference type="KEGG" id="sdc:SDSE_1208"/>
<protein>
    <submittedName>
        <fullName evidence="1">Uncharacterized protein</fullName>
    </submittedName>
</protein>